<evidence type="ECO:0000256" key="15">
    <source>
        <dbReference type="ARBA" id="ARBA00022884"/>
    </source>
</evidence>
<evidence type="ECO:0000256" key="9">
    <source>
        <dbReference type="ARBA" id="ARBA00022722"/>
    </source>
</evidence>
<dbReference type="Pfam" id="PF10150">
    <property type="entry name" value="RNase_E_G"/>
    <property type="match status" value="1"/>
</dbReference>
<dbReference type="PANTHER" id="PTHR30001:SF0">
    <property type="entry name" value="RIBONUCLEASE G"/>
    <property type="match status" value="1"/>
</dbReference>
<accession>A0A1W1I5B5</accession>
<keyword evidence="13 18" id="KW-0378">Hydrolase</keyword>
<dbReference type="PROSITE" id="PS50126">
    <property type="entry name" value="S1"/>
    <property type="match status" value="1"/>
</dbReference>
<dbReference type="InterPro" id="IPR012340">
    <property type="entry name" value="NA-bd_OB-fold"/>
</dbReference>
<name>A0A1W1I5B5_9BACT</name>
<dbReference type="GO" id="GO:0005737">
    <property type="term" value="C:cytoplasm"/>
    <property type="evidence" value="ECO:0007669"/>
    <property type="project" value="UniProtKB-SubCell"/>
</dbReference>
<dbReference type="GO" id="GO:0016787">
    <property type="term" value="F:hydrolase activity"/>
    <property type="evidence" value="ECO:0007669"/>
    <property type="project" value="UniProtKB-KW"/>
</dbReference>
<dbReference type="SUPFAM" id="SSF50249">
    <property type="entry name" value="Nucleic acid-binding proteins"/>
    <property type="match status" value="1"/>
</dbReference>
<evidence type="ECO:0000256" key="1">
    <source>
        <dbReference type="ARBA" id="ARBA00001946"/>
    </source>
</evidence>
<dbReference type="GO" id="GO:0006364">
    <property type="term" value="P:rRNA processing"/>
    <property type="evidence" value="ECO:0007669"/>
    <property type="project" value="UniProtKB-KW"/>
</dbReference>
<evidence type="ECO:0000256" key="2">
    <source>
        <dbReference type="ARBA" id="ARBA00004496"/>
    </source>
</evidence>
<dbReference type="STRING" id="1325564.NSJP_2032"/>
<keyword evidence="11" id="KW-0699">rRNA-binding</keyword>
<keyword evidence="19" id="KW-1185">Reference proteome</keyword>
<dbReference type="AlphaFoldDB" id="A0A1W1I5B5"/>
<dbReference type="PANTHER" id="PTHR30001">
    <property type="entry name" value="RIBONUCLEASE"/>
    <property type="match status" value="1"/>
</dbReference>
<evidence type="ECO:0000313" key="18">
    <source>
        <dbReference type="EMBL" id="SLM48204.1"/>
    </source>
</evidence>
<sequence>MGLEIAISVAREETRVAVLDNGVVTDLFGDRAKHKDFVGNIYKGKVAKVLPGMQAAFVDIGLEKAAFMHVSDLSMDAEPGDTLVDTDEDEKDGDDLRPRRESSKPIEQLLSEGQDLTVQISKGPIGTKGPRVTSYVSLPGRYLVFMPNVEHIGVSRRIPRDEERARLKEIMKRLRHPGCGYIVRTVSEGVKEEELRSDVDFLHVLWQDIREKHDQQPAPALLHTDLSLSFRVVRDLFGKKVDRLWIDSREEYEAVRDFVQRFSPEQTSRIHFYDKDESLFDHLGVEQEMARALSRKVWLKSGGYLVIDHTEAMTVIDVNTGRFVGKRDQEETILRNNLEAAKEVAYQIKLRGIGGIIIVDFIDMEREKNRDKVYHALVDAMASDKARTRISRISDLGLIEISRERVREDLLRSLSEPCRYCDGRGYTKSPTTIAYEIFREIRRIGTGAEQQRIVVGAHPSVAGLLQDEERQGLEALERECMAKILVMPDEQLHLEQYDLAVI</sequence>
<keyword evidence="8" id="KW-0819">tRNA processing</keyword>
<evidence type="ECO:0000256" key="8">
    <source>
        <dbReference type="ARBA" id="ARBA00022694"/>
    </source>
</evidence>
<evidence type="ECO:0000256" key="6">
    <source>
        <dbReference type="ARBA" id="ARBA00022552"/>
    </source>
</evidence>
<dbReference type="SMART" id="SM00316">
    <property type="entry name" value="S1"/>
    <property type="match status" value="1"/>
</dbReference>
<evidence type="ECO:0000256" key="12">
    <source>
        <dbReference type="ARBA" id="ARBA00022759"/>
    </source>
</evidence>
<evidence type="ECO:0000256" key="7">
    <source>
        <dbReference type="ARBA" id="ARBA00022555"/>
    </source>
</evidence>
<dbReference type="GO" id="GO:0004540">
    <property type="term" value="F:RNA nuclease activity"/>
    <property type="evidence" value="ECO:0007669"/>
    <property type="project" value="InterPro"/>
</dbReference>
<keyword evidence="5" id="KW-0963">Cytoplasm</keyword>
<dbReference type="GO" id="GO:0008033">
    <property type="term" value="P:tRNA processing"/>
    <property type="evidence" value="ECO:0007669"/>
    <property type="project" value="UniProtKB-KW"/>
</dbReference>
<evidence type="ECO:0000256" key="16">
    <source>
        <dbReference type="SAM" id="MobiDB-lite"/>
    </source>
</evidence>
<protein>
    <recommendedName>
        <fullName evidence="4">Ribonuclease G</fullName>
    </recommendedName>
</protein>
<keyword evidence="6" id="KW-0698">rRNA processing</keyword>
<dbReference type="GO" id="GO:0000049">
    <property type="term" value="F:tRNA binding"/>
    <property type="evidence" value="ECO:0007669"/>
    <property type="project" value="UniProtKB-KW"/>
</dbReference>
<organism evidence="18 19">
    <name type="scientific">Nitrospira japonica</name>
    <dbReference type="NCBI Taxonomy" id="1325564"/>
    <lineage>
        <taxon>Bacteria</taxon>
        <taxon>Pseudomonadati</taxon>
        <taxon>Nitrospirota</taxon>
        <taxon>Nitrospiria</taxon>
        <taxon>Nitrospirales</taxon>
        <taxon>Nitrospiraceae</taxon>
        <taxon>Nitrospira</taxon>
    </lineage>
</organism>
<comment type="subcellular location">
    <subcellularLocation>
        <location evidence="2">Cytoplasm</location>
    </subcellularLocation>
</comment>
<keyword evidence="12" id="KW-0255">Endonuclease</keyword>
<comment type="similarity">
    <text evidence="3">Belongs to the RNase E/G family. RNase G subfamily.</text>
</comment>
<keyword evidence="14" id="KW-0460">Magnesium</keyword>
<evidence type="ECO:0000259" key="17">
    <source>
        <dbReference type="PROSITE" id="PS50126"/>
    </source>
</evidence>
<dbReference type="CDD" id="cd04453">
    <property type="entry name" value="S1_RNase_E"/>
    <property type="match status" value="1"/>
</dbReference>
<dbReference type="GO" id="GO:0004519">
    <property type="term" value="F:endonuclease activity"/>
    <property type="evidence" value="ECO:0007669"/>
    <property type="project" value="UniProtKB-KW"/>
</dbReference>
<keyword evidence="7" id="KW-0820">tRNA-binding</keyword>
<feature type="compositionally biased region" description="Basic and acidic residues" evidence="16">
    <location>
        <begin position="94"/>
        <end position="104"/>
    </location>
</feature>
<evidence type="ECO:0000256" key="14">
    <source>
        <dbReference type="ARBA" id="ARBA00022842"/>
    </source>
</evidence>
<evidence type="ECO:0000256" key="5">
    <source>
        <dbReference type="ARBA" id="ARBA00022490"/>
    </source>
</evidence>
<dbReference type="Gene3D" id="2.40.50.140">
    <property type="entry name" value="Nucleic acid-binding proteins"/>
    <property type="match status" value="1"/>
</dbReference>
<keyword evidence="10" id="KW-0479">Metal-binding</keyword>
<dbReference type="RefSeq" id="WP_080886619.1">
    <property type="nucleotide sequence ID" value="NZ_LT828648.1"/>
</dbReference>
<feature type="compositionally biased region" description="Acidic residues" evidence="16">
    <location>
        <begin position="84"/>
        <end position="93"/>
    </location>
</feature>
<evidence type="ECO:0000256" key="13">
    <source>
        <dbReference type="ARBA" id="ARBA00022801"/>
    </source>
</evidence>
<evidence type="ECO:0000256" key="4">
    <source>
        <dbReference type="ARBA" id="ARBA00017719"/>
    </source>
</evidence>
<reference evidence="18 19" key="1">
    <citation type="submission" date="2017-03" db="EMBL/GenBank/DDBJ databases">
        <authorList>
            <person name="Afonso C.L."/>
            <person name="Miller P.J."/>
            <person name="Scott M.A."/>
            <person name="Spackman E."/>
            <person name="Goraichik I."/>
            <person name="Dimitrov K.M."/>
            <person name="Suarez D.L."/>
            <person name="Swayne D.E."/>
        </authorList>
    </citation>
    <scope>NUCLEOTIDE SEQUENCE [LARGE SCALE GENOMIC DNA]</scope>
    <source>
        <strain evidence="18">Genome sequencing of Nitrospira japonica strain NJ11</strain>
    </source>
</reference>
<feature type="domain" description="S1 motif" evidence="17">
    <location>
        <begin position="39"/>
        <end position="97"/>
    </location>
</feature>
<dbReference type="GO" id="GO:0046872">
    <property type="term" value="F:metal ion binding"/>
    <property type="evidence" value="ECO:0007669"/>
    <property type="project" value="UniProtKB-KW"/>
</dbReference>
<feature type="region of interest" description="Disordered" evidence="16">
    <location>
        <begin position="78"/>
        <end position="105"/>
    </location>
</feature>
<dbReference type="Proteomes" id="UP000192042">
    <property type="component" value="Chromosome I"/>
</dbReference>
<dbReference type="KEGG" id="nja:NSJP_2032"/>
<dbReference type="OrthoDB" id="9804278at2"/>
<evidence type="ECO:0000256" key="11">
    <source>
        <dbReference type="ARBA" id="ARBA00022730"/>
    </source>
</evidence>
<dbReference type="GO" id="GO:0019843">
    <property type="term" value="F:rRNA binding"/>
    <property type="evidence" value="ECO:0007669"/>
    <property type="project" value="UniProtKB-KW"/>
</dbReference>
<keyword evidence="9" id="KW-0540">Nuclease</keyword>
<keyword evidence="15" id="KW-0694">RNA-binding</keyword>
<dbReference type="InterPro" id="IPR019307">
    <property type="entry name" value="RNA-bd_AU-1/RNase_E/G"/>
</dbReference>
<dbReference type="InterPro" id="IPR003029">
    <property type="entry name" value="S1_domain"/>
</dbReference>
<dbReference type="InterPro" id="IPR048583">
    <property type="entry name" value="RNase_E_G_thioredoxin-like"/>
</dbReference>
<comment type="cofactor">
    <cofactor evidence="1">
        <name>Mg(2+)</name>
        <dbReference type="ChEBI" id="CHEBI:18420"/>
    </cofactor>
</comment>
<dbReference type="NCBIfam" id="TIGR00757">
    <property type="entry name" value="RNaseEG"/>
    <property type="match status" value="1"/>
</dbReference>
<gene>
    <name evidence="18" type="primary">rng</name>
    <name evidence="18" type="ORF">NSJP_2032</name>
</gene>
<dbReference type="EMBL" id="LT828648">
    <property type="protein sequence ID" value="SLM48204.1"/>
    <property type="molecule type" value="Genomic_DNA"/>
</dbReference>
<evidence type="ECO:0000256" key="10">
    <source>
        <dbReference type="ARBA" id="ARBA00022723"/>
    </source>
</evidence>
<dbReference type="Gene3D" id="3.40.1260.20">
    <property type="entry name" value="Ribonuclease E, catalytic domain"/>
    <property type="match status" value="1"/>
</dbReference>
<dbReference type="Pfam" id="PF20833">
    <property type="entry name" value="RNase_E_G_Thio"/>
    <property type="match status" value="1"/>
</dbReference>
<dbReference type="Pfam" id="PF00575">
    <property type="entry name" value="S1"/>
    <property type="match status" value="1"/>
</dbReference>
<evidence type="ECO:0000313" key="19">
    <source>
        <dbReference type="Proteomes" id="UP000192042"/>
    </source>
</evidence>
<proteinExistence type="inferred from homology"/>
<dbReference type="InterPro" id="IPR004659">
    <property type="entry name" value="RNase_E/G"/>
</dbReference>
<evidence type="ECO:0000256" key="3">
    <source>
        <dbReference type="ARBA" id="ARBA00005663"/>
    </source>
</evidence>